<dbReference type="EMBL" id="KV784361">
    <property type="protein sequence ID" value="OEU13653.1"/>
    <property type="molecule type" value="Genomic_DNA"/>
</dbReference>
<dbReference type="SMART" id="SM00584">
    <property type="entry name" value="TLDc"/>
    <property type="match status" value="1"/>
</dbReference>
<dbReference type="GO" id="GO:0005739">
    <property type="term" value="C:mitochondrion"/>
    <property type="evidence" value="ECO:0007669"/>
    <property type="project" value="UniProtKB-SubCell"/>
</dbReference>
<sequence>MVLSPPLMEGLQLFMPESLQEYHYWLKYSLVRDGPGLMKMLRHCRGSQHTILAIETTDGHVFGSFTSQPWRLMSPGTSGKGGTNHYYGSKESFVWRMRKSRFEPCESVVEQILMESKMDIFPFTSQNNKVQSSTTTGIALGYGEKTIANNTNHYGHAIKLDKAMTSGSTSSSETFGSPCLIERESRGKIFEVANVELWSLTPHDTVEEADQAEMKILFLEEENRHNDNSLNLIEILVGAPGTPNR</sequence>
<dbReference type="Proteomes" id="UP000095751">
    <property type="component" value="Unassembled WGS sequence"/>
</dbReference>
<dbReference type="InterPro" id="IPR006571">
    <property type="entry name" value="TLDc_dom"/>
</dbReference>
<protein>
    <recommendedName>
        <fullName evidence="4">Oxidation resistance protein 1</fullName>
    </recommendedName>
</protein>
<accession>A0A1E7F716</accession>
<organism evidence="6 7">
    <name type="scientific">Fragilariopsis cylindrus CCMP1102</name>
    <dbReference type="NCBI Taxonomy" id="635003"/>
    <lineage>
        <taxon>Eukaryota</taxon>
        <taxon>Sar</taxon>
        <taxon>Stramenopiles</taxon>
        <taxon>Ochrophyta</taxon>
        <taxon>Bacillariophyta</taxon>
        <taxon>Bacillariophyceae</taxon>
        <taxon>Bacillariophycidae</taxon>
        <taxon>Bacillariales</taxon>
        <taxon>Bacillariaceae</taxon>
        <taxon>Fragilariopsis</taxon>
    </lineage>
</organism>
<comment type="similarity">
    <text evidence="2">Belongs to the OXR1 family.</text>
</comment>
<dbReference type="OrthoDB" id="26679at2759"/>
<comment type="subcellular location">
    <subcellularLocation>
        <location evidence="1">Mitochondrion</location>
    </subcellularLocation>
</comment>
<dbReference type="PROSITE" id="PS51886">
    <property type="entry name" value="TLDC"/>
    <property type="match status" value="1"/>
</dbReference>
<dbReference type="AlphaFoldDB" id="A0A1E7F716"/>
<proteinExistence type="inferred from homology"/>
<dbReference type="InParanoid" id="A0A1E7F716"/>
<evidence type="ECO:0000313" key="7">
    <source>
        <dbReference type="Proteomes" id="UP000095751"/>
    </source>
</evidence>
<evidence type="ECO:0000256" key="4">
    <source>
        <dbReference type="ARBA" id="ARBA00040604"/>
    </source>
</evidence>
<gene>
    <name evidence="6" type="ORF">FRACYDRAFT_188441</name>
</gene>
<dbReference type="KEGG" id="fcy:FRACYDRAFT_188441"/>
<name>A0A1E7F716_9STRA</name>
<keyword evidence="3" id="KW-0496">Mitochondrion</keyword>
<evidence type="ECO:0000256" key="2">
    <source>
        <dbReference type="ARBA" id="ARBA00009540"/>
    </source>
</evidence>
<dbReference type="PANTHER" id="PTHR23354:SF62">
    <property type="entry name" value="MUSTARD, ISOFORM V"/>
    <property type="match status" value="1"/>
</dbReference>
<reference evidence="6 7" key="1">
    <citation type="submission" date="2016-09" db="EMBL/GenBank/DDBJ databases">
        <title>Extensive genetic diversity and differential bi-allelic expression allows diatom success in the polar Southern Ocean.</title>
        <authorList>
            <consortium name="DOE Joint Genome Institute"/>
            <person name="Mock T."/>
            <person name="Otillar R.P."/>
            <person name="Strauss J."/>
            <person name="Dupont C."/>
            <person name="Frickenhaus S."/>
            <person name="Maumus F."/>
            <person name="Mcmullan M."/>
            <person name="Sanges R."/>
            <person name="Schmutz J."/>
            <person name="Toseland A."/>
            <person name="Valas R."/>
            <person name="Veluchamy A."/>
            <person name="Ward B.J."/>
            <person name="Allen A."/>
            <person name="Barry K."/>
            <person name="Falciatore A."/>
            <person name="Ferrante M."/>
            <person name="Fortunato A.E."/>
            <person name="Gloeckner G."/>
            <person name="Gruber A."/>
            <person name="Hipkin R."/>
            <person name="Janech M."/>
            <person name="Kroth P."/>
            <person name="Leese F."/>
            <person name="Lindquist E."/>
            <person name="Lyon B.R."/>
            <person name="Martin J."/>
            <person name="Mayer C."/>
            <person name="Parker M."/>
            <person name="Quesneville H."/>
            <person name="Raymond J."/>
            <person name="Uhlig C."/>
            <person name="Valentin K.U."/>
            <person name="Worden A.Z."/>
            <person name="Armbrust E.V."/>
            <person name="Bowler C."/>
            <person name="Green B."/>
            <person name="Moulton V."/>
            <person name="Van Oosterhout C."/>
            <person name="Grigoriev I."/>
        </authorList>
    </citation>
    <scope>NUCLEOTIDE SEQUENCE [LARGE SCALE GENOMIC DNA]</scope>
    <source>
        <strain evidence="6 7">CCMP1102</strain>
    </source>
</reference>
<dbReference type="Pfam" id="PF07534">
    <property type="entry name" value="TLD"/>
    <property type="match status" value="1"/>
</dbReference>
<evidence type="ECO:0000256" key="1">
    <source>
        <dbReference type="ARBA" id="ARBA00004173"/>
    </source>
</evidence>
<evidence type="ECO:0000259" key="5">
    <source>
        <dbReference type="PROSITE" id="PS51886"/>
    </source>
</evidence>
<evidence type="ECO:0000256" key="3">
    <source>
        <dbReference type="ARBA" id="ARBA00023128"/>
    </source>
</evidence>
<keyword evidence="7" id="KW-1185">Reference proteome</keyword>
<evidence type="ECO:0000313" key="6">
    <source>
        <dbReference type="EMBL" id="OEU13653.1"/>
    </source>
</evidence>
<feature type="domain" description="TLDc" evidence="5">
    <location>
        <begin position="1"/>
        <end position="201"/>
    </location>
</feature>
<dbReference type="PANTHER" id="PTHR23354">
    <property type="entry name" value="NUCLEOLAR PROTEIN 7/ESTROGEN RECEPTOR COACTIVATOR-RELATED"/>
    <property type="match status" value="1"/>
</dbReference>